<proteinExistence type="inferred from homology"/>
<evidence type="ECO:0000313" key="23">
    <source>
        <dbReference type="EMBL" id="KAG7492978.1"/>
    </source>
</evidence>
<dbReference type="PANTHER" id="PTHR23077:SF9">
    <property type="entry name" value="PEROXISOMAL ATPASE PEX6"/>
    <property type="match status" value="1"/>
</dbReference>
<protein>
    <recommendedName>
        <fullName evidence="14">Peroxisomal ATPase PEX6</fullName>
    </recommendedName>
    <alternativeName>
        <fullName evidence="15">Peroxin-6</fullName>
    </alternativeName>
    <alternativeName>
        <fullName evidence="20">Peroxisomal biogenesis factor 6</fullName>
    </alternativeName>
</protein>
<evidence type="ECO:0000256" key="7">
    <source>
        <dbReference type="ARBA" id="ARBA00022737"/>
    </source>
</evidence>
<evidence type="ECO:0000256" key="5">
    <source>
        <dbReference type="ARBA" id="ARBA00022490"/>
    </source>
</evidence>
<dbReference type="PROSITE" id="PS00674">
    <property type="entry name" value="AAA"/>
    <property type="match status" value="1"/>
</dbReference>
<keyword evidence="5" id="KW-0963">Cytoplasm</keyword>
<dbReference type="Pfam" id="PF00004">
    <property type="entry name" value="AAA"/>
    <property type="match status" value="2"/>
</dbReference>
<dbReference type="GO" id="GO:0005778">
    <property type="term" value="C:peroxisomal membrane"/>
    <property type="evidence" value="ECO:0007669"/>
    <property type="project" value="UniProtKB-SubCell"/>
</dbReference>
<comment type="catalytic activity">
    <reaction evidence="17">
        <text>ATP + H2O = ADP + phosphate + H(+)</text>
        <dbReference type="Rhea" id="RHEA:13065"/>
        <dbReference type="ChEBI" id="CHEBI:15377"/>
        <dbReference type="ChEBI" id="CHEBI:15378"/>
        <dbReference type="ChEBI" id="CHEBI:30616"/>
        <dbReference type="ChEBI" id="CHEBI:43474"/>
        <dbReference type="ChEBI" id="CHEBI:456216"/>
    </reaction>
    <physiologicalReaction direction="left-to-right" evidence="17">
        <dbReference type="Rhea" id="RHEA:13066"/>
    </physiologicalReaction>
</comment>
<reference evidence="23" key="1">
    <citation type="submission" date="2021-01" db="EMBL/GenBank/DDBJ databases">
        <authorList>
            <person name="Zahm M."/>
            <person name="Roques C."/>
            <person name="Cabau C."/>
            <person name="Klopp C."/>
            <person name="Donnadieu C."/>
            <person name="Jouanno E."/>
            <person name="Lampietro C."/>
            <person name="Louis A."/>
            <person name="Herpin A."/>
            <person name="Echchiki A."/>
            <person name="Berthelot C."/>
            <person name="Parey E."/>
            <person name="Roest-Crollius H."/>
            <person name="Braasch I."/>
            <person name="Postlethwait J."/>
            <person name="Bobe J."/>
            <person name="Montfort J."/>
            <person name="Bouchez O."/>
            <person name="Begum T."/>
            <person name="Mejri S."/>
            <person name="Adams A."/>
            <person name="Chen W.-J."/>
            <person name="Guiguen Y."/>
        </authorList>
    </citation>
    <scope>NUCLEOTIDE SEQUENCE</scope>
    <source>
        <strain evidence="23">YG-15Mar2019-1</strain>
        <tissue evidence="23">Brain</tissue>
    </source>
</reference>
<dbReference type="SMART" id="SM00382">
    <property type="entry name" value="AAA"/>
    <property type="match status" value="2"/>
</dbReference>
<evidence type="ECO:0000256" key="8">
    <source>
        <dbReference type="ARBA" id="ARBA00022741"/>
    </source>
</evidence>
<evidence type="ECO:0000313" key="24">
    <source>
        <dbReference type="Proteomes" id="UP001046870"/>
    </source>
</evidence>
<comment type="subunit">
    <text evidence="19">Interacts with PEX1; forming the PEX1-PEX6 AAA ATPase complex, which is composed of a heterohexamer formed by a trimer of PEX1-PEX6 dimers. Interacts with PEX26; interaction is direct and promotes recruitment to peroxisomal membranes. Interacts with ZFAND6.</text>
</comment>
<evidence type="ECO:0000256" key="19">
    <source>
        <dbReference type="ARBA" id="ARBA00065183"/>
    </source>
</evidence>
<feature type="domain" description="AAA+ ATPase" evidence="22">
    <location>
        <begin position="852"/>
        <end position="990"/>
    </location>
</feature>
<accession>A0A9D3QMH9</accession>
<dbReference type="FunFam" id="3.40.50.300:FF:000109">
    <property type="entry name" value="Peroxisomal biogenesis factor 6"/>
    <property type="match status" value="1"/>
</dbReference>
<dbReference type="GO" id="GO:0005524">
    <property type="term" value="F:ATP binding"/>
    <property type="evidence" value="ECO:0007669"/>
    <property type="project" value="UniProtKB-KW"/>
</dbReference>
<keyword evidence="9" id="KW-0378">Hydrolase</keyword>
<evidence type="ECO:0000256" key="18">
    <source>
        <dbReference type="ARBA" id="ARBA00057209"/>
    </source>
</evidence>
<keyword evidence="7" id="KW-0677">Repeat</keyword>
<dbReference type="InterPro" id="IPR003959">
    <property type="entry name" value="ATPase_AAA_core"/>
</dbReference>
<dbReference type="GO" id="GO:0016558">
    <property type="term" value="P:protein import into peroxisome matrix"/>
    <property type="evidence" value="ECO:0007669"/>
    <property type="project" value="TreeGrafter"/>
</dbReference>
<keyword evidence="6" id="KW-0962">Peroxisome biogenesis</keyword>
<dbReference type="Gene3D" id="1.10.8.60">
    <property type="match status" value="2"/>
</dbReference>
<dbReference type="GO" id="GO:0016887">
    <property type="term" value="F:ATP hydrolysis activity"/>
    <property type="evidence" value="ECO:0007669"/>
    <property type="project" value="InterPro"/>
</dbReference>
<keyword evidence="4" id="KW-0488">Methylation</keyword>
<evidence type="ECO:0000256" key="12">
    <source>
        <dbReference type="ARBA" id="ARBA00023140"/>
    </source>
</evidence>
<name>A0A9D3QMH9_MEGAT</name>
<evidence type="ECO:0000256" key="3">
    <source>
        <dbReference type="ARBA" id="ARBA00006914"/>
    </source>
</evidence>
<feature type="compositionally biased region" description="Basic and acidic residues" evidence="21">
    <location>
        <begin position="328"/>
        <end position="337"/>
    </location>
</feature>
<dbReference type="InterPro" id="IPR003960">
    <property type="entry name" value="ATPase_AAA_CS"/>
</dbReference>
<keyword evidence="10" id="KW-0067">ATP-binding</keyword>
<dbReference type="InterPro" id="IPR003593">
    <property type="entry name" value="AAA+_ATPase"/>
</dbReference>
<evidence type="ECO:0000256" key="4">
    <source>
        <dbReference type="ARBA" id="ARBA00022481"/>
    </source>
</evidence>
<feature type="region of interest" description="Disordered" evidence="21">
    <location>
        <begin position="328"/>
        <end position="355"/>
    </location>
</feature>
<evidence type="ECO:0000256" key="15">
    <source>
        <dbReference type="ARBA" id="ARBA00034920"/>
    </source>
</evidence>
<dbReference type="AlphaFoldDB" id="A0A9D3QMH9"/>
<dbReference type="Gene3D" id="3.40.50.300">
    <property type="entry name" value="P-loop containing nucleotide triphosphate hydrolases"/>
    <property type="match status" value="2"/>
</dbReference>
<evidence type="ECO:0000256" key="21">
    <source>
        <dbReference type="SAM" id="MobiDB-lite"/>
    </source>
</evidence>
<dbReference type="SUPFAM" id="SSF52540">
    <property type="entry name" value="P-loop containing nucleoside triphosphate hydrolases"/>
    <property type="match status" value="2"/>
</dbReference>
<comment type="similarity">
    <text evidence="3">Belongs to the AAA ATPase family.</text>
</comment>
<keyword evidence="8" id="KW-0547">Nucleotide-binding</keyword>
<evidence type="ECO:0000256" key="20">
    <source>
        <dbReference type="ARBA" id="ARBA00078618"/>
    </source>
</evidence>
<evidence type="ECO:0000256" key="1">
    <source>
        <dbReference type="ARBA" id="ARBA00004504"/>
    </source>
</evidence>
<dbReference type="InterPro" id="IPR050168">
    <property type="entry name" value="AAA_ATPase_domain"/>
</dbReference>
<keyword evidence="11" id="KW-0472">Membrane</keyword>
<sequence length="1096" mass="118642">MAAKVELSCLETFPSQLNPLNVVVSKYQFSNLFPNSNEYRCVLLLSTRRRQPSAKMDMLLCAHLSTEDETTECGLVQNCNAPLKLFTSKTFHRHYGIQMDTEGTVRLISPVGLSKIVIGARSRQSFKWASSDKFSNGLLILASCQKQTLVARQGDVLLLPYHPLFGDDVAQVHQHLFDLVVLECTPVTQGVITVNTSVTVTDCRELAQNHGAMELSNNAYTTRTLTSLYVSDFAHYADSLGGRSLLDSKQLVNSGFTAFLQALECRLDVRVVDVSSLIRQGRIKPKEEHEAGIDVDGSVFVSKHLLLKLGLFNQEWVVGSAIGVTSDKTKTSARGEHAPFPGRAGDPASGKDAPKSRGCAHLATVVVVDFVKSPDFDLQDNMGFVSPALWFSLSNGDVVPVANRVMKIKRCNVPRPHPGIQLSESWSRTASPPFAKELHIQPVISPDYNSHGAFDSILSEHFSTPRLVQQGDVLAIPAEGHAEFLENNSDGFLRWPVLYFKVKNVCGTTGENGGISPSGFLADTAHTSLYMGGSTNSFVPYSCLGDTPSFWTSLSPPGLSNTVEQLVTVIQPYMNGGSAGLMGVCTVLLSGPSGSGKVTSVRAACRRLNLHFLKVDCVTLCADTPAACEARVQAAFSQAALHHPCILLLRNLQLLGQQHDGSNQDARVMSALCRFITGLPASVAVVGTVCNAHELSPDVTAAFVHQVELESHTEEQRRSMLVSLSAGMPLGKDVNLGKMAKQTAGFLLGDFCALMTCASKAAHRRLLNSCFPGGASPQEERDLRASGVSILAEDFASAMEQLQEAHSQAIGAPKIPSVKWQDVGGLQHVKKEILDTIQLPLEHPELVSLGLRRFGLLLYGPPGTGKTLLAKAVATECAMTFLSVKGPELINMYVGQSEENVREVFSKARAASPCIIFFDELDSLAPNRGRSGDSGGVMDRVVSQLLAELDGLHSTGDVFVIGATNRPDLLDQSLLRPGRFDKLVYVGISEDKESQLHVLKAIVRNFKVDPSVSLSDIVERCPPQLTGADMYALCSDAMTSAIKRKIALIAEGLDTEDSPLTLSAEDFGQALERLRPSVSDQDLVKYKLIQQKFTAK</sequence>
<gene>
    <name evidence="23" type="ORF">MATL_G00019850</name>
</gene>
<evidence type="ECO:0000259" key="22">
    <source>
        <dbReference type="SMART" id="SM00382"/>
    </source>
</evidence>
<dbReference type="Proteomes" id="UP001046870">
    <property type="component" value="Chromosome 1"/>
</dbReference>
<dbReference type="InterPro" id="IPR047533">
    <property type="entry name" value="RecA-like_PEX6_r2"/>
</dbReference>
<evidence type="ECO:0000256" key="9">
    <source>
        <dbReference type="ARBA" id="ARBA00022801"/>
    </source>
</evidence>
<evidence type="ECO:0000256" key="16">
    <source>
        <dbReference type="ARBA" id="ARBA00046271"/>
    </source>
</evidence>
<evidence type="ECO:0000256" key="13">
    <source>
        <dbReference type="ARBA" id="ARBA00023273"/>
    </source>
</evidence>
<keyword evidence="13" id="KW-0966">Cell projection</keyword>
<comment type="caution">
    <text evidence="23">The sequence shown here is derived from an EMBL/GenBank/DDBJ whole genome shotgun (WGS) entry which is preliminary data.</text>
</comment>
<evidence type="ECO:0000256" key="11">
    <source>
        <dbReference type="ARBA" id="ARBA00023136"/>
    </source>
</evidence>
<keyword evidence="24" id="KW-1185">Reference proteome</keyword>
<keyword evidence="12" id="KW-0576">Peroxisome</keyword>
<dbReference type="InterPro" id="IPR027417">
    <property type="entry name" value="P-loop_NTPase"/>
</dbReference>
<evidence type="ECO:0000256" key="2">
    <source>
        <dbReference type="ARBA" id="ARBA00004514"/>
    </source>
</evidence>
<dbReference type="FunFam" id="1.10.8.60:FF:000059">
    <property type="entry name" value="peroxisome biogenesis factor 6"/>
    <property type="match status" value="1"/>
</dbReference>
<comment type="subcellular location">
    <subcellularLocation>
        <location evidence="1">Cell projection</location>
        <location evidence="1">Cilium</location>
        <location evidence="1">Photoreceptor outer segment</location>
    </subcellularLocation>
    <subcellularLocation>
        <location evidence="2">Cytoplasm</location>
        <location evidence="2">Cytosol</location>
    </subcellularLocation>
    <subcellularLocation>
        <location evidence="16">Peroxisome membrane</location>
    </subcellularLocation>
</comment>
<dbReference type="GO" id="GO:0001750">
    <property type="term" value="C:photoreceptor outer segment"/>
    <property type="evidence" value="ECO:0007669"/>
    <property type="project" value="UniProtKB-SubCell"/>
</dbReference>
<dbReference type="FunFam" id="3.40.50.300:FF:000988">
    <property type="entry name" value="peroxisome biogenesis factor 6"/>
    <property type="match status" value="1"/>
</dbReference>
<dbReference type="CDD" id="cd19527">
    <property type="entry name" value="RecA-like_PEX6_r2"/>
    <property type="match status" value="1"/>
</dbReference>
<feature type="domain" description="AAA+ ATPase" evidence="22">
    <location>
        <begin position="583"/>
        <end position="711"/>
    </location>
</feature>
<evidence type="ECO:0000256" key="17">
    <source>
        <dbReference type="ARBA" id="ARBA00048778"/>
    </source>
</evidence>
<dbReference type="OrthoDB" id="2187at2759"/>
<dbReference type="EMBL" id="JAFDVH010000001">
    <property type="protein sequence ID" value="KAG7492978.1"/>
    <property type="molecule type" value="Genomic_DNA"/>
</dbReference>
<evidence type="ECO:0000256" key="6">
    <source>
        <dbReference type="ARBA" id="ARBA00022593"/>
    </source>
</evidence>
<evidence type="ECO:0000256" key="14">
    <source>
        <dbReference type="ARBA" id="ARBA00034811"/>
    </source>
</evidence>
<dbReference type="FunFam" id="1.10.8.60:FF:000039">
    <property type="entry name" value="peroxisome biogenesis factor 6"/>
    <property type="match status" value="1"/>
</dbReference>
<organism evidence="23 24">
    <name type="scientific">Megalops atlanticus</name>
    <name type="common">Tarpon</name>
    <name type="synonym">Clupea gigantea</name>
    <dbReference type="NCBI Taxonomy" id="7932"/>
    <lineage>
        <taxon>Eukaryota</taxon>
        <taxon>Metazoa</taxon>
        <taxon>Chordata</taxon>
        <taxon>Craniata</taxon>
        <taxon>Vertebrata</taxon>
        <taxon>Euteleostomi</taxon>
        <taxon>Actinopterygii</taxon>
        <taxon>Neopterygii</taxon>
        <taxon>Teleostei</taxon>
        <taxon>Elopiformes</taxon>
        <taxon>Megalopidae</taxon>
        <taxon>Megalops</taxon>
    </lineage>
</organism>
<evidence type="ECO:0000256" key="10">
    <source>
        <dbReference type="ARBA" id="ARBA00022840"/>
    </source>
</evidence>
<comment type="function">
    <text evidence="18">Component of the PEX1-PEX6 AAA ATPase complex, a protein dislocase complex that mediates the ATP-dependent extraction of the PEX5 receptor from peroxisomal membranes, an essential step for PEX5 recycling. Specifically recognizes PEX5 monoubiquitinated at 'Cys-11', and pulls it out of the peroxisome lumen through the PEX2-PEX10-PEX12 retrotranslocation channel. Extraction by the PEX1-PEX6 AAA ATPase complex is accompanied by unfolding of the TPR repeats and release of bound cargo from PEX5.</text>
</comment>
<dbReference type="PANTHER" id="PTHR23077">
    <property type="entry name" value="AAA-FAMILY ATPASE"/>
    <property type="match status" value="1"/>
</dbReference>
<dbReference type="GO" id="GO:0005829">
    <property type="term" value="C:cytosol"/>
    <property type="evidence" value="ECO:0007669"/>
    <property type="project" value="UniProtKB-SubCell"/>
</dbReference>